<evidence type="ECO:0000313" key="2">
    <source>
        <dbReference type="EMBL" id="KAF7390745.1"/>
    </source>
</evidence>
<protein>
    <submittedName>
        <fullName evidence="2">Uncharacterized protein</fullName>
    </submittedName>
</protein>
<comment type="caution">
    <text evidence="2">The sequence shown here is derived from an EMBL/GenBank/DDBJ whole genome shotgun (WGS) entry which is preliminary data.</text>
</comment>
<gene>
    <name evidence="2" type="ORF">HZH66_009225</name>
</gene>
<dbReference type="EMBL" id="JACSEA010000010">
    <property type="protein sequence ID" value="KAF7390745.1"/>
    <property type="molecule type" value="Genomic_DNA"/>
</dbReference>
<sequence>MEFLVKEGRRKRNTGIRYGTLEYPRVSRDKASDTCISKSGTLSRDVRKGKSDTEGLGSAFGWGGVVGKGVQGAFQDVTPRFEEEKEVEEKAKEKDKDKRRKEDPEKVLRRELFPSMLCCKKKGQAVKVSIGVSLLLALIENHPKASSEASLYE</sequence>
<accession>A0A834JMK3</accession>
<dbReference type="AlphaFoldDB" id="A0A834JMK3"/>
<feature type="region of interest" description="Disordered" evidence="1">
    <location>
        <begin position="77"/>
        <end position="106"/>
    </location>
</feature>
<feature type="compositionally biased region" description="Basic and acidic residues" evidence="1">
    <location>
        <begin position="79"/>
        <end position="106"/>
    </location>
</feature>
<reference evidence="2" key="1">
    <citation type="journal article" date="2020" name="G3 (Bethesda)">
        <title>High-Quality Assemblies for Three Invasive Social Wasps from the &lt;i&gt;Vespula&lt;/i&gt; Genus.</title>
        <authorList>
            <person name="Harrop T.W.R."/>
            <person name="Guhlin J."/>
            <person name="McLaughlin G.M."/>
            <person name="Permina E."/>
            <person name="Stockwell P."/>
            <person name="Gilligan J."/>
            <person name="Le Lec M.F."/>
            <person name="Gruber M.A.M."/>
            <person name="Quinn O."/>
            <person name="Lovegrove M."/>
            <person name="Duncan E.J."/>
            <person name="Remnant E.J."/>
            <person name="Van Eeckhoven J."/>
            <person name="Graham B."/>
            <person name="Knapp R.A."/>
            <person name="Langford K.W."/>
            <person name="Kronenberg Z."/>
            <person name="Press M.O."/>
            <person name="Eacker S.M."/>
            <person name="Wilson-Rankin E.E."/>
            <person name="Purcell J."/>
            <person name="Lester P.J."/>
            <person name="Dearden P.K."/>
        </authorList>
    </citation>
    <scope>NUCLEOTIDE SEQUENCE</scope>
    <source>
        <strain evidence="2">Marl-1</strain>
    </source>
</reference>
<proteinExistence type="predicted"/>
<evidence type="ECO:0000313" key="3">
    <source>
        <dbReference type="Proteomes" id="UP000614350"/>
    </source>
</evidence>
<name>A0A834JMK3_VESVU</name>
<keyword evidence="3" id="KW-1185">Reference proteome</keyword>
<dbReference type="Proteomes" id="UP000614350">
    <property type="component" value="Unassembled WGS sequence"/>
</dbReference>
<organism evidence="2 3">
    <name type="scientific">Vespula vulgaris</name>
    <name type="common">Yellow jacket</name>
    <name type="synonym">Wasp</name>
    <dbReference type="NCBI Taxonomy" id="7454"/>
    <lineage>
        <taxon>Eukaryota</taxon>
        <taxon>Metazoa</taxon>
        <taxon>Ecdysozoa</taxon>
        <taxon>Arthropoda</taxon>
        <taxon>Hexapoda</taxon>
        <taxon>Insecta</taxon>
        <taxon>Pterygota</taxon>
        <taxon>Neoptera</taxon>
        <taxon>Endopterygota</taxon>
        <taxon>Hymenoptera</taxon>
        <taxon>Apocrita</taxon>
        <taxon>Aculeata</taxon>
        <taxon>Vespoidea</taxon>
        <taxon>Vespidae</taxon>
        <taxon>Vespinae</taxon>
        <taxon>Vespula</taxon>
    </lineage>
</organism>
<evidence type="ECO:0000256" key="1">
    <source>
        <dbReference type="SAM" id="MobiDB-lite"/>
    </source>
</evidence>